<gene>
    <name evidence="1" type="ORF">N7468_008621</name>
</gene>
<dbReference type="Proteomes" id="UP001150941">
    <property type="component" value="Unassembled WGS sequence"/>
</dbReference>
<sequence length="87" mass="9772">MTVEITLYYLSENVSIHDPENVCAQDEPSNSEAAQKASCTKCGSRLWTKNIIAPHMSRFTLIPIEVLGLDPSNLGGREHHMKRLVDY</sequence>
<dbReference type="AlphaFoldDB" id="A0A9W9NSY1"/>
<comment type="caution">
    <text evidence="1">The sequence shown here is derived from an EMBL/GenBank/DDBJ whole genome shotgun (WGS) entry which is preliminary data.</text>
</comment>
<reference evidence="1" key="1">
    <citation type="submission" date="2022-11" db="EMBL/GenBank/DDBJ databases">
        <authorList>
            <person name="Petersen C."/>
        </authorList>
    </citation>
    <scope>NUCLEOTIDE SEQUENCE</scope>
    <source>
        <strain evidence="1">IBT 19713</strain>
    </source>
</reference>
<name>A0A9W9NSY1_9EURO</name>
<organism evidence="1 2">
    <name type="scientific">Penicillium chermesinum</name>
    <dbReference type="NCBI Taxonomy" id="63820"/>
    <lineage>
        <taxon>Eukaryota</taxon>
        <taxon>Fungi</taxon>
        <taxon>Dikarya</taxon>
        <taxon>Ascomycota</taxon>
        <taxon>Pezizomycotina</taxon>
        <taxon>Eurotiomycetes</taxon>
        <taxon>Eurotiomycetidae</taxon>
        <taxon>Eurotiales</taxon>
        <taxon>Aspergillaceae</taxon>
        <taxon>Penicillium</taxon>
    </lineage>
</organism>
<keyword evidence="2" id="KW-1185">Reference proteome</keyword>
<evidence type="ECO:0000313" key="2">
    <source>
        <dbReference type="Proteomes" id="UP001150941"/>
    </source>
</evidence>
<dbReference type="EMBL" id="JAPQKS010000006">
    <property type="protein sequence ID" value="KAJ5224079.1"/>
    <property type="molecule type" value="Genomic_DNA"/>
</dbReference>
<accession>A0A9W9NSY1</accession>
<dbReference type="RefSeq" id="XP_058328262.1">
    <property type="nucleotide sequence ID" value="XM_058477917.1"/>
</dbReference>
<reference evidence="1" key="2">
    <citation type="journal article" date="2023" name="IMA Fungus">
        <title>Comparative genomic study of the Penicillium genus elucidates a diverse pangenome and 15 lateral gene transfer events.</title>
        <authorList>
            <person name="Petersen C."/>
            <person name="Sorensen T."/>
            <person name="Nielsen M.R."/>
            <person name="Sondergaard T.E."/>
            <person name="Sorensen J.L."/>
            <person name="Fitzpatrick D.A."/>
            <person name="Frisvad J.C."/>
            <person name="Nielsen K.L."/>
        </authorList>
    </citation>
    <scope>NUCLEOTIDE SEQUENCE</scope>
    <source>
        <strain evidence="1">IBT 19713</strain>
    </source>
</reference>
<proteinExistence type="predicted"/>
<dbReference type="GeneID" id="83205220"/>
<evidence type="ECO:0000313" key="1">
    <source>
        <dbReference type="EMBL" id="KAJ5224079.1"/>
    </source>
</evidence>
<protein>
    <submittedName>
        <fullName evidence="1">Uncharacterized protein</fullName>
    </submittedName>
</protein>